<keyword evidence="1" id="KW-0472">Membrane</keyword>
<dbReference type="InParanoid" id="G0QXB8"/>
<evidence type="ECO:0000313" key="2">
    <source>
        <dbReference type="EMBL" id="EGR30137.1"/>
    </source>
</evidence>
<feature type="transmembrane region" description="Helical" evidence="1">
    <location>
        <begin position="6"/>
        <end position="23"/>
    </location>
</feature>
<sequence length="57" mass="7286">YNYVFLNIYNSLLFVWFIFYKTLNNHLLVIFFNIFLFNFLFFYVIIYLVLFQFYILL</sequence>
<name>G0QXB8_ICHMU</name>
<organism evidence="2 3">
    <name type="scientific">Ichthyophthirius multifiliis</name>
    <name type="common">White spot disease agent</name>
    <name type="synonym">Ich</name>
    <dbReference type="NCBI Taxonomy" id="5932"/>
    <lineage>
        <taxon>Eukaryota</taxon>
        <taxon>Sar</taxon>
        <taxon>Alveolata</taxon>
        <taxon>Ciliophora</taxon>
        <taxon>Intramacronucleata</taxon>
        <taxon>Oligohymenophorea</taxon>
        <taxon>Hymenostomatida</taxon>
        <taxon>Ophryoglenina</taxon>
        <taxon>Ichthyophthirius</taxon>
    </lineage>
</organism>
<keyword evidence="1" id="KW-0812">Transmembrane</keyword>
<evidence type="ECO:0000313" key="3">
    <source>
        <dbReference type="Proteomes" id="UP000008983"/>
    </source>
</evidence>
<feature type="non-terminal residue" evidence="2">
    <location>
        <position position="1"/>
    </location>
</feature>
<gene>
    <name evidence="2" type="ORF">IMG5_140650</name>
</gene>
<dbReference type="EMBL" id="GL984053">
    <property type="protein sequence ID" value="EGR30137.1"/>
    <property type="molecule type" value="Genomic_DNA"/>
</dbReference>
<accession>G0QXB8</accession>
<dbReference type="Proteomes" id="UP000008983">
    <property type="component" value="Unassembled WGS sequence"/>
</dbReference>
<dbReference type="GeneID" id="14906252"/>
<proteinExistence type="predicted"/>
<feature type="non-terminal residue" evidence="2">
    <location>
        <position position="57"/>
    </location>
</feature>
<evidence type="ECO:0000256" key="1">
    <source>
        <dbReference type="SAM" id="Phobius"/>
    </source>
</evidence>
<protein>
    <submittedName>
        <fullName evidence="2">Uncharacterized protein</fullName>
    </submittedName>
</protein>
<dbReference type="RefSeq" id="XP_004031373.1">
    <property type="nucleotide sequence ID" value="XM_004031325.1"/>
</dbReference>
<dbReference type="AlphaFoldDB" id="G0QXB8"/>
<keyword evidence="3" id="KW-1185">Reference proteome</keyword>
<feature type="transmembrane region" description="Helical" evidence="1">
    <location>
        <begin position="30"/>
        <end position="55"/>
    </location>
</feature>
<reference evidence="2 3" key="1">
    <citation type="submission" date="2011-07" db="EMBL/GenBank/DDBJ databases">
        <authorList>
            <person name="Coyne R."/>
            <person name="Brami D."/>
            <person name="Johnson J."/>
            <person name="Hostetler J."/>
            <person name="Hannick L."/>
            <person name="Clark T."/>
            <person name="Cassidy-Hanley D."/>
            <person name="Inman J."/>
        </authorList>
    </citation>
    <scope>NUCLEOTIDE SEQUENCE [LARGE SCALE GENOMIC DNA]</scope>
    <source>
        <strain evidence="2 3">G5</strain>
    </source>
</reference>
<keyword evidence="1" id="KW-1133">Transmembrane helix</keyword>